<gene>
    <name evidence="1" type="primary">ycf21</name>
</gene>
<reference evidence="1" key="2">
    <citation type="submission" date="2019-04" db="EMBL/GenBank/DDBJ databases">
        <authorList>
            <person name="Pasella M."/>
        </authorList>
    </citation>
    <scope>NUCLEOTIDE SEQUENCE</scope>
    <source>
        <strain evidence="1">15261_4</strain>
    </source>
</reference>
<dbReference type="EMBL" id="MK814673">
    <property type="protein sequence ID" value="QCI06992.1"/>
    <property type="molecule type" value="Genomic_DNA"/>
</dbReference>
<protein>
    <recommendedName>
        <fullName evidence="2">Ycf21</fullName>
    </recommendedName>
</protein>
<dbReference type="AlphaFoldDB" id="A0A4D6WUX3"/>
<dbReference type="Pfam" id="PF01947">
    <property type="entry name" value="Rv2949c-like"/>
    <property type="match status" value="1"/>
</dbReference>
<evidence type="ECO:0000313" key="1">
    <source>
        <dbReference type="EMBL" id="QCI06992.1"/>
    </source>
</evidence>
<dbReference type="InterPro" id="IPR002800">
    <property type="entry name" value="Rv2949c-like"/>
</dbReference>
<sequence length="184" mass="22391">MNLNIYNFHKFHPLIIIQINRITINYYSIKNIKLIPIIWQLILTNEGSLTKVLNSLTRKKLKIKMLQKCNYKSQTINRNIRCVWLETSIYTKLIFARSLWLLTYQMKINFEIIINKPIGKSFIDNQIDIYKNINEIYYGYCKYFEKNFSTNHAIWGRKYTLYYNYTNYITIQEFFSPYILNLFN</sequence>
<dbReference type="Gene3D" id="3.40.1410.10">
    <property type="entry name" value="Chorismate lyase-like"/>
    <property type="match status" value="1"/>
</dbReference>
<reference evidence="1" key="1">
    <citation type="journal article" date="2019" name="Mol. Phylogenet. Evol.">
        <title>Morphological evolution and classification of the red algal order Ceramiales inferred using plastid phylogenomics.</title>
        <authorList>
            <person name="Diaz-Tapia P."/>
            <person name="Pasella M.M."/>
            <person name="Verbruggen H."/>
            <person name="Maggs C.A."/>
        </authorList>
    </citation>
    <scope>NUCLEOTIDE SEQUENCE</scope>
    <source>
        <strain evidence="1">15261_4</strain>
    </source>
</reference>
<dbReference type="InterPro" id="IPR028978">
    <property type="entry name" value="Chorismate_lyase_/UTRA_dom_sf"/>
</dbReference>
<keyword evidence="1" id="KW-0934">Plastid</keyword>
<organism evidence="1">
    <name type="scientific">Haraldiophyllum bonnemaisonii</name>
    <dbReference type="NCBI Taxonomy" id="167977"/>
    <lineage>
        <taxon>Eukaryota</taxon>
        <taxon>Rhodophyta</taxon>
        <taxon>Florideophyceae</taxon>
        <taxon>Rhodymeniophycidae</taxon>
        <taxon>Ceramiales</taxon>
        <taxon>Delesseriaceae</taxon>
        <taxon>Haraldiophyllum</taxon>
    </lineage>
</organism>
<proteinExistence type="predicted"/>
<accession>A0A4D6WUX3</accession>
<geneLocation type="plastid" evidence="1"/>
<dbReference type="SUPFAM" id="SSF64288">
    <property type="entry name" value="Chorismate lyase-like"/>
    <property type="match status" value="1"/>
</dbReference>
<name>A0A4D6WUX3_9FLOR</name>
<evidence type="ECO:0008006" key="2">
    <source>
        <dbReference type="Google" id="ProtNLM"/>
    </source>
</evidence>